<dbReference type="GO" id="GO:0004620">
    <property type="term" value="F:phospholipase activity"/>
    <property type="evidence" value="ECO:0007669"/>
    <property type="project" value="TreeGrafter"/>
</dbReference>
<protein>
    <recommendedName>
        <fullName evidence="2">DDHD domain-containing protein</fullName>
    </recommendedName>
</protein>
<dbReference type="Proteomes" id="UP000646827">
    <property type="component" value="Unassembled WGS sequence"/>
</dbReference>
<feature type="region of interest" description="Disordered" evidence="1">
    <location>
        <begin position="268"/>
        <end position="304"/>
    </location>
</feature>
<name>A0A8H7RT62_9FUNG</name>
<dbReference type="GO" id="GO:0046872">
    <property type="term" value="F:metal ion binding"/>
    <property type="evidence" value="ECO:0007669"/>
    <property type="project" value="InterPro"/>
</dbReference>
<dbReference type="InterPro" id="IPR055555">
    <property type="entry name" value="PA-PLA1_DUF7131"/>
</dbReference>
<feature type="compositionally biased region" description="Acidic residues" evidence="1">
    <location>
        <begin position="662"/>
        <end position="674"/>
    </location>
</feature>
<dbReference type="InterPro" id="IPR004177">
    <property type="entry name" value="DDHD_dom"/>
</dbReference>
<sequence length="812" mass="91533">MLEKDIPHRAISPGSPRGIGLQPDPHAPELDVRWFYAVDEPIINDNIQQRSYKKNKKWLAFSKRDSDALECALQSNDISITVPVNEDHLFEVKVFYRTLAPIYWDGPVYPVRRATWFMQNDGPKWMPCEEVLAEQFEAGYRKHKPYVNSDYEGANSITAEQRRQSKRQSFPVAKKEESDGISTTTIEEKKLELALAKRPVERQWNLLGPYLGQYVAYTGADTAWLLSNSTSSKLAKSIITRLTNKQNLGGIRLIRGYRAVDEQLRGISKGKTTKNQSINNNETPDDGIYLETSNSESDNEDELDDIMDSSGERRIDHLVFVVPGAGQRFSGQTAVDDVNDLRKSIKVVYPTAIDSNRPNGIQVLPVPWRKGVRFGLTVKDQISSGGEADLGMPDGDDGSPTLDELTVDSVPNIRNMVSDVIMDVPLYLTPKYREQMTITLCKLINRIYLRFISKHPDFLERNGQVSIVGHSLGALIAFDMLSSQPMNSSSTDMKNQVLAALEQNSNHDMLSKSLMFITQNFFALGSPAGVMLLLKGYRITSRKEFSKPGTVPNRRAVQFCYPAVENLYNIFHKSDPVAYRLEPLISRQYGTNLKPEPIPRINELMKAQFKAASKKGNTKNITNRAGAMYESIKYGLTANLVMRGLGLSRQQMYDDMASVNNSDDENNSQSDTDDNNTTAATTTAITNTNISATGSPNNNSADWLSPERRQQYTHSRSNSDSAIHHATNSNSFWASRLERQSGTTRRSPPAPLNIYSEGARRVRMLNRSGRVDYCLQENHLENPYWSALSTHLQYWKDMDIAAFLTREIYRDD</sequence>
<gene>
    <name evidence="3" type="ORF">INT45_009091</name>
</gene>
<dbReference type="Pfam" id="PF02862">
    <property type="entry name" value="DDHD"/>
    <property type="match status" value="1"/>
</dbReference>
<feature type="compositionally biased region" description="Polar residues" evidence="1">
    <location>
        <begin position="712"/>
        <end position="724"/>
    </location>
</feature>
<dbReference type="InterPro" id="IPR029058">
    <property type="entry name" value="AB_hydrolase_fold"/>
</dbReference>
<feature type="compositionally biased region" description="Low complexity" evidence="1">
    <location>
        <begin position="675"/>
        <end position="693"/>
    </location>
</feature>
<dbReference type="InterPro" id="IPR057826">
    <property type="entry name" value="WWE_C20G8.02"/>
</dbReference>
<dbReference type="PROSITE" id="PS51043">
    <property type="entry name" value="DDHD"/>
    <property type="match status" value="1"/>
</dbReference>
<feature type="region of interest" description="Disordered" evidence="1">
    <location>
        <begin position="1"/>
        <end position="23"/>
    </location>
</feature>
<proteinExistence type="predicted"/>
<organism evidence="3 4">
    <name type="scientific">Circinella minor</name>
    <dbReference type="NCBI Taxonomy" id="1195481"/>
    <lineage>
        <taxon>Eukaryota</taxon>
        <taxon>Fungi</taxon>
        <taxon>Fungi incertae sedis</taxon>
        <taxon>Mucoromycota</taxon>
        <taxon>Mucoromycotina</taxon>
        <taxon>Mucoromycetes</taxon>
        <taxon>Mucorales</taxon>
        <taxon>Lichtheimiaceae</taxon>
        <taxon>Circinella</taxon>
    </lineage>
</organism>
<dbReference type="OrthoDB" id="431378at2759"/>
<keyword evidence="4" id="KW-1185">Reference proteome</keyword>
<dbReference type="PANTHER" id="PTHR23509:SF10">
    <property type="entry name" value="LD21067P"/>
    <property type="match status" value="1"/>
</dbReference>
<dbReference type="InterPro" id="IPR058055">
    <property type="entry name" value="PA-PLA1"/>
</dbReference>
<feature type="compositionally biased region" description="Polar residues" evidence="1">
    <location>
        <begin position="273"/>
        <end position="282"/>
    </location>
</feature>
<comment type="caution">
    <text evidence="3">The sequence shown here is derived from an EMBL/GenBank/DDBJ whole genome shotgun (WGS) entry which is preliminary data.</text>
</comment>
<dbReference type="GO" id="GO:0005737">
    <property type="term" value="C:cytoplasm"/>
    <property type="evidence" value="ECO:0007669"/>
    <property type="project" value="TreeGrafter"/>
</dbReference>
<evidence type="ECO:0000259" key="2">
    <source>
        <dbReference type="PROSITE" id="PS51043"/>
    </source>
</evidence>
<feature type="domain" description="DDHD" evidence="2">
    <location>
        <begin position="514"/>
        <end position="810"/>
    </location>
</feature>
<dbReference type="Pfam" id="PF23463">
    <property type="entry name" value="WWE_2"/>
    <property type="match status" value="1"/>
</dbReference>
<feature type="region of interest" description="Disordered" evidence="1">
    <location>
        <begin position="158"/>
        <end position="181"/>
    </location>
</feature>
<dbReference type="SMART" id="SM01127">
    <property type="entry name" value="DDHD"/>
    <property type="match status" value="1"/>
</dbReference>
<evidence type="ECO:0000313" key="3">
    <source>
        <dbReference type="EMBL" id="KAG2217334.1"/>
    </source>
</evidence>
<evidence type="ECO:0000313" key="4">
    <source>
        <dbReference type="Proteomes" id="UP000646827"/>
    </source>
</evidence>
<evidence type="ECO:0000256" key="1">
    <source>
        <dbReference type="SAM" id="MobiDB-lite"/>
    </source>
</evidence>
<dbReference type="PANTHER" id="PTHR23509">
    <property type="entry name" value="PA-PL1 PHOSPHOLIPASE FAMILY"/>
    <property type="match status" value="1"/>
</dbReference>
<reference evidence="3 4" key="1">
    <citation type="submission" date="2020-12" db="EMBL/GenBank/DDBJ databases">
        <title>Metabolic potential, ecology and presence of endohyphal bacteria is reflected in genomic diversity of Mucoromycotina.</title>
        <authorList>
            <person name="Muszewska A."/>
            <person name="Okrasinska A."/>
            <person name="Steczkiewicz K."/>
            <person name="Drgas O."/>
            <person name="Orlowska M."/>
            <person name="Perlinska-Lenart U."/>
            <person name="Aleksandrzak-Piekarczyk T."/>
            <person name="Szatraj K."/>
            <person name="Zielenkiewicz U."/>
            <person name="Pilsyk S."/>
            <person name="Malc E."/>
            <person name="Mieczkowski P."/>
            <person name="Kruszewska J.S."/>
            <person name="Biernat P."/>
            <person name="Pawlowska J."/>
        </authorList>
    </citation>
    <scope>NUCLEOTIDE SEQUENCE [LARGE SCALE GENOMIC DNA]</scope>
    <source>
        <strain evidence="3 4">CBS 142.35</strain>
    </source>
</reference>
<feature type="region of interest" description="Disordered" evidence="1">
    <location>
        <begin position="658"/>
        <end position="724"/>
    </location>
</feature>
<dbReference type="AlphaFoldDB" id="A0A8H7RT62"/>
<accession>A0A8H7RT62</accession>
<dbReference type="EMBL" id="JAEPRB010000306">
    <property type="protein sequence ID" value="KAG2217334.1"/>
    <property type="molecule type" value="Genomic_DNA"/>
</dbReference>
<dbReference type="Pfam" id="PF23465">
    <property type="entry name" value="DUF7131"/>
    <property type="match status" value="1"/>
</dbReference>
<dbReference type="SUPFAM" id="SSF53474">
    <property type="entry name" value="alpha/beta-Hydrolases"/>
    <property type="match status" value="1"/>
</dbReference>